<dbReference type="Proteomes" id="UP000683246">
    <property type="component" value="Chromosome"/>
</dbReference>
<evidence type="ECO:0000313" key="10">
    <source>
        <dbReference type="Proteomes" id="UP000683246"/>
    </source>
</evidence>
<dbReference type="GO" id="GO:0005886">
    <property type="term" value="C:plasma membrane"/>
    <property type="evidence" value="ECO:0007669"/>
    <property type="project" value="UniProtKB-SubCell"/>
</dbReference>
<feature type="transmembrane region" description="Helical" evidence="7">
    <location>
        <begin position="7"/>
        <end position="26"/>
    </location>
</feature>
<dbReference type="RefSeq" id="WP_212698174.1">
    <property type="nucleotide sequence ID" value="NZ_CP058649.1"/>
</dbReference>
<dbReference type="KEGG" id="vpy:HZI73_10425"/>
<keyword evidence="10" id="KW-1185">Reference proteome</keyword>
<keyword evidence="6 7" id="KW-0472">Membrane</keyword>
<feature type="domain" description="Na+/H+ antiporter MnhB subunit-related protein" evidence="8">
    <location>
        <begin position="12"/>
        <end position="115"/>
    </location>
</feature>
<evidence type="ECO:0000256" key="2">
    <source>
        <dbReference type="ARBA" id="ARBA00009425"/>
    </source>
</evidence>
<dbReference type="PANTHER" id="PTHR33932:SF4">
    <property type="entry name" value="NA(+)_H(+) ANTIPORTER SUBUNIT B"/>
    <property type="match status" value="1"/>
</dbReference>
<feature type="transmembrane region" description="Helical" evidence="7">
    <location>
        <begin position="101"/>
        <end position="124"/>
    </location>
</feature>
<dbReference type="AlphaFoldDB" id="A0A8J8MIY5"/>
<evidence type="ECO:0000256" key="4">
    <source>
        <dbReference type="ARBA" id="ARBA00022692"/>
    </source>
</evidence>
<evidence type="ECO:0000256" key="1">
    <source>
        <dbReference type="ARBA" id="ARBA00004651"/>
    </source>
</evidence>
<reference evidence="9" key="1">
    <citation type="submission" date="2020-07" db="EMBL/GenBank/DDBJ databases">
        <title>Vallitalea pronyensis genome.</title>
        <authorList>
            <person name="Postec A."/>
        </authorList>
    </citation>
    <scope>NUCLEOTIDE SEQUENCE</scope>
    <source>
        <strain evidence="9">FatNI3</strain>
    </source>
</reference>
<dbReference type="InterPro" id="IPR007182">
    <property type="entry name" value="MnhB"/>
</dbReference>
<keyword evidence="5 7" id="KW-1133">Transmembrane helix</keyword>
<organism evidence="9 10">
    <name type="scientific">Vallitalea pronyensis</name>
    <dbReference type="NCBI Taxonomy" id="1348613"/>
    <lineage>
        <taxon>Bacteria</taxon>
        <taxon>Bacillati</taxon>
        <taxon>Bacillota</taxon>
        <taxon>Clostridia</taxon>
        <taxon>Lachnospirales</taxon>
        <taxon>Vallitaleaceae</taxon>
        <taxon>Vallitalea</taxon>
    </lineage>
</organism>
<dbReference type="InterPro" id="IPR050622">
    <property type="entry name" value="CPA3_antiporter_subunitB"/>
</dbReference>
<feature type="transmembrane region" description="Helical" evidence="7">
    <location>
        <begin position="38"/>
        <end position="55"/>
    </location>
</feature>
<keyword evidence="4 7" id="KW-0812">Transmembrane</keyword>
<comment type="subcellular location">
    <subcellularLocation>
        <location evidence="1">Cell membrane</location>
        <topology evidence="1">Multi-pass membrane protein</topology>
    </subcellularLocation>
</comment>
<evidence type="ECO:0000259" key="8">
    <source>
        <dbReference type="Pfam" id="PF04039"/>
    </source>
</evidence>
<comment type="similarity">
    <text evidence="2">Belongs to the CPA3 antiporters (TC 2.A.63) subunit B family.</text>
</comment>
<name>A0A8J8MIY5_9FIRM</name>
<keyword evidence="3" id="KW-1003">Cell membrane</keyword>
<accession>A0A8J8MIY5</accession>
<evidence type="ECO:0000256" key="6">
    <source>
        <dbReference type="ARBA" id="ARBA00023136"/>
    </source>
</evidence>
<evidence type="ECO:0000256" key="5">
    <source>
        <dbReference type="ARBA" id="ARBA00022989"/>
    </source>
</evidence>
<evidence type="ECO:0000256" key="7">
    <source>
        <dbReference type="SAM" id="Phobius"/>
    </source>
</evidence>
<evidence type="ECO:0000256" key="3">
    <source>
        <dbReference type="ARBA" id="ARBA00022475"/>
    </source>
</evidence>
<dbReference type="Pfam" id="PF04039">
    <property type="entry name" value="MnhB"/>
    <property type="match status" value="1"/>
</dbReference>
<dbReference type="PANTHER" id="PTHR33932">
    <property type="entry name" value="NA(+)/H(+) ANTIPORTER SUBUNIT B"/>
    <property type="match status" value="1"/>
</dbReference>
<dbReference type="EMBL" id="CP058649">
    <property type="protein sequence ID" value="QUI22682.1"/>
    <property type="molecule type" value="Genomic_DNA"/>
</dbReference>
<evidence type="ECO:0000313" key="9">
    <source>
        <dbReference type="EMBL" id="QUI22682.1"/>
    </source>
</evidence>
<proteinExistence type="inferred from homology"/>
<feature type="transmembrane region" description="Helical" evidence="7">
    <location>
        <begin position="71"/>
        <end position="89"/>
    </location>
</feature>
<gene>
    <name evidence="9" type="ORF">HZI73_10425</name>
</gene>
<sequence>MQNRSSLLAKSLGVLYPIIFLFGLYITINGHNTPGGGFQGGAIISSTFIIQYIISPHEKISLYTFQRIEKLLFTCILLIPTLYVIHMYGSNNLLINQVYLIIMNVLIAIKVYCGLSIIFFRFVLFESR</sequence>
<protein>
    <submittedName>
        <fullName evidence="9">Sodium:proton antiporter</fullName>
    </submittedName>
</protein>